<reference evidence="3 4" key="1">
    <citation type="submission" date="2024-08" db="EMBL/GenBank/DDBJ databases">
        <title>Heavy metals resistant antinobacteria isolated from wastewater.</title>
        <authorList>
            <person name="Roman Ponce B."/>
            <person name="Blanco Mercado M.A."/>
            <person name="Avila Aldana I.N."/>
            <person name="Morales Arrieta S."/>
        </authorList>
    </citation>
    <scope>NUCLEOTIDE SEQUENCE [LARGE SCALE GENOMIC DNA]</scope>
    <source>
        <strain evidence="4">sma-1</strain>
    </source>
</reference>
<keyword evidence="2" id="KW-1133">Transmembrane helix</keyword>
<dbReference type="Proteomes" id="UP001589643">
    <property type="component" value="Unassembled WGS sequence"/>
</dbReference>
<feature type="compositionally biased region" description="Basic and acidic residues" evidence="1">
    <location>
        <begin position="140"/>
        <end position="150"/>
    </location>
</feature>
<organism evidence="3 4">
    <name type="scientific">Microbacterium plantarum</name>
    <dbReference type="NCBI Taxonomy" id="1816425"/>
    <lineage>
        <taxon>Bacteria</taxon>
        <taxon>Bacillati</taxon>
        <taxon>Actinomycetota</taxon>
        <taxon>Actinomycetes</taxon>
        <taxon>Micrococcales</taxon>
        <taxon>Microbacteriaceae</taxon>
        <taxon>Microbacterium</taxon>
    </lineage>
</organism>
<keyword evidence="4" id="KW-1185">Reference proteome</keyword>
<sequence>MLLIAVWAISTGGIGVVSALFILPASVFALAIGAPGAYVLGRWLRRSPHVPVHLAAFAAYGVLLSVVVTAIYALIVTAPTTGLAALLDSSWLLIVNTPVTAVGLAGAWFVTAKHARQADAGVVVAPAHDEDPDAATGDAPDERYRIIYPDRRRRQRPRG</sequence>
<proteinExistence type="predicted"/>
<comment type="caution">
    <text evidence="3">The sequence shown here is derived from an EMBL/GenBank/DDBJ whole genome shotgun (WGS) entry which is preliminary data.</text>
</comment>
<evidence type="ECO:0000313" key="4">
    <source>
        <dbReference type="Proteomes" id="UP001589643"/>
    </source>
</evidence>
<gene>
    <name evidence="3" type="ORF">AB7P39_08275</name>
</gene>
<keyword evidence="2" id="KW-0472">Membrane</keyword>
<feature type="transmembrane region" description="Helical" evidence="2">
    <location>
        <begin position="52"/>
        <end position="78"/>
    </location>
</feature>
<accession>A0ABV5ESA9</accession>
<feature type="region of interest" description="Disordered" evidence="1">
    <location>
        <begin position="126"/>
        <end position="159"/>
    </location>
</feature>
<name>A0ABV5ESA9_9MICO</name>
<dbReference type="EMBL" id="JBHLHV010000001">
    <property type="protein sequence ID" value="MFB8892843.1"/>
    <property type="molecule type" value="Genomic_DNA"/>
</dbReference>
<protein>
    <submittedName>
        <fullName evidence="3">Uncharacterized protein</fullName>
    </submittedName>
</protein>
<keyword evidence="2" id="KW-0812">Transmembrane</keyword>
<evidence type="ECO:0000313" key="3">
    <source>
        <dbReference type="EMBL" id="MFB8892843.1"/>
    </source>
</evidence>
<dbReference type="RefSeq" id="WP_378718256.1">
    <property type="nucleotide sequence ID" value="NZ_JBHLHV010000001.1"/>
</dbReference>
<feature type="transmembrane region" description="Helical" evidence="2">
    <location>
        <begin position="12"/>
        <end position="40"/>
    </location>
</feature>
<feature type="transmembrane region" description="Helical" evidence="2">
    <location>
        <begin position="90"/>
        <end position="110"/>
    </location>
</feature>
<evidence type="ECO:0000256" key="1">
    <source>
        <dbReference type="SAM" id="MobiDB-lite"/>
    </source>
</evidence>
<evidence type="ECO:0000256" key="2">
    <source>
        <dbReference type="SAM" id="Phobius"/>
    </source>
</evidence>